<organism evidence="1 2">
    <name type="scientific">Marinomonas phaeophyticola</name>
    <dbReference type="NCBI Taxonomy" id="3004091"/>
    <lineage>
        <taxon>Bacteria</taxon>
        <taxon>Pseudomonadati</taxon>
        <taxon>Pseudomonadota</taxon>
        <taxon>Gammaproteobacteria</taxon>
        <taxon>Oceanospirillales</taxon>
        <taxon>Oceanospirillaceae</taxon>
        <taxon>Marinomonas</taxon>
    </lineage>
</organism>
<evidence type="ECO:0000313" key="1">
    <source>
        <dbReference type="EMBL" id="MCZ2721272.1"/>
    </source>
</evidence>
<evidence type="ECO:0000313" key="2">
    <source>
        <dbReference type="Proteomes" id="UP001149719"/>
    </source>
</evidence>
<dbReference type="Proteomes" id="UP001149719">
    <property type="component" value="Unassembled WGS sequence"/>
</dbReference>
<reference evidence="1" key="1">
    <citation type="submission" date="2022-12" db="EMBL/GenBank/DDBJ databases">
        <title>Marinomonas 15G1-11 sp. nov, isolated from marine algae.</title>
        <authorList>
            <person name="Butt M."/>
            <person name="Choi D.G."/>
            <person name="Kim J.M."/>
            <person name="Lee J.K."/>
            <person name="Baek J.H."/>
            <person name="Jeon C.O."/>
        </authorList>
    </citation>
    <scope>NUCLEOTIDE SEQUENCE</scope>
    <source>
        <strain evidence="1">15G1-11</strain>
    </source>
</reference>
<protein>
    <recommendedName>
        <fullName evidence="3">General secretion pathway protein L</fullName>
    </recommendedName>
</protein>
<gene>
    <name evidence="1" type="ORF">O1D97_06335</name>
</gene>
<keyword evidence="2" id="KW-1185">Reference proteome</keyword>
<dbReference type="EMBL" id="JAPUBN010000013">
    <property type="protein sequence ID" value="MCZ2721272.1"/>
    <property type="molecule type" value="Genomic_DNA"/>
</dbReference>
<name>A0ABT4JSA6_9GAMM</name>
<sequence>MKLSPSYGLIVLTETDFRLLTYKKINQTDSLLFNLDASGSLTNLDLESDEERQACFINCLINLQTHWSDRYLREGHKIKKWYVLVPTYWLLHIRKNLPHIGSNYLLSLASLSAISESIRLSPETLCYGYQEVKGEEPDLFDIYGCPLEWLTRIRDVCCQVDILNLHAYDPNNVYSIQTLQQLITIEVYQPLKWQQQKQMQLLKILLASSAFFGIVGGVSLAWLDHQHTALSEAIQEVTSRYQPLQSTPLPLLNFVSLQKSLMSLSPQIKIVSFDFNLDGIRLEVYGPRQRLYALVNGWKKHWPEVRWIMMDLSSLEKPAIDLSVKYNNKQAQEVLYAIIMGEKSSL</sequence>
<comment type="caution">
    <text evidence="1">The sequence shown here is derived from an EMBL/GenBank/DDBJ whole genome shotgun (WGS) entry which is preliminary data.</text>
</comment>
<dbReference type="RefSeq" id="WP_269123913.1">
    <property type="nucleotide sequence ID" value="NZ_JAPUBN010000013.1"/>
</dbReference>
<accession>A0ABT4JSA6</accession>
<proteinExistence type="predicted"/>
<evidence type="ECO:0008006" key="3">
    <source>
        <dbReference type="Google" id="ProtNLM"/>
    </source>
</evidence>